<evidence type="ECO:0000256" key="8">
    <source>
        <dbReference type="ARBA" id="ARBA00023235"/>
    </source>
</evidence>
<evidence type="ECO:0000256" key="4">
    <source>
        <dbReference type="ARBA" id="ARBA00022272"/>
    </source>
</evidence>
<dbReference type="InterPro" id="IPR044643">
    <property type="entry name" value="TrpF_fam"/>
</dbReference>
<name>A0AAE4JVL4_9CYAN</name>
<dbReference type="CDD" id="cd00405">
    <property type="entry name" value="PRAI"/>
    <property type="match status" value="1"/>
</dbReference>
<dbReference type="InterPro" id="IPR011060">
    <property type="entry name" value="RibuloseP-bd_barrel"/>
</dbReference>
<evidence type="ECO:0000256" key="9">
    <source>
        <dbReference type="HAMAP-Rule" id="MF_00135"/>
    </source>
</evidence>
<comment type="pathway">
    <text evidence="2 9">Amino-acid biosynthesis; L-tryptophan biosynthesis; L-tryptophan from chorismate: step 3/5.</text>
</comment>
<gene>
    <name evidence="9" type="primary">trpF</name>
    <name evidence="11" type="ORF">RIF25_05070</name>
</gene>
<keyword evidence="5 9" id="KW-0028">Amino-acid biosynthesis</keyword>
<feature type="domain" description="N-(5'phosphoribosyl) anthranilate isomerase (PRAI)" evidence="10">
    <location>
        <begin position="2"/>
        <end position="205"/>
    </location>
</feature>
<evidence type="ECO:0000256" key="2">
    <source>
        <dbReference type="ARBA" id="ARBA00004664"/>
    </source>
</evidence>
<comment type="caution">
    <text evidence="11">The sequence shown here is derived from an EMBL/GenBank/DDBJ whole genome shotgun (WGS) entry which is preliminary data.</text>
</comment>
<dbReference type="GO" id="GO:0004640">
    <property type="term" value="F:phosphoribosylanthranilate isomerase activity"/>
    <property type="evidence" value="ECO:0007669"/>
    <property type="project" value="UniProtKB-UniRule"/>
</dbReference>
<dbReference type="PANTHER" id="PTHR42894:SF1">
    <property type="entry name" value="N-(5'-PHOSPHORIBOSYL)ANTHRANILATE ISOMERASE"/>
    <property type="match status" value="1"/>
</dbReference>
<sequence length="212" mass="23360">MLKICGLTQAPQAIEIAKLGVDAIGFICVPLSPRYIDPFKIQEITEKLAGFPNLLRVGVFANLELETIQKTVDIGQINTIQLHGQESPEFVTTLRTKFPNYTLIKALGVKDQASLDQAKIYAPLVDILLLDAYHPEQLGGTGRAWDWNLLKHFRPGCPWWLAGGLNPDNVVEAIRLTNPDGIDLSSGVELSPGVKNLTKVQALIQTLQPFRP</sequence>
<organism evidence="11 12">
    <name type="scientific">Pseudocalidococcus azoricus BACA0444</name>
    <dbReference type="NCBI Taxonomy" id="2918990"/>
    <lineage>
        <taxon>Bacteria</taxon>
        <taxon>Bacillati</taxon>
        <taxon>Cyanobacteriota</taxon>
        <taxon>Cyanophyceae</taxon>
        <taxon>Acaryochloridales</taxon>
        <taxon>Thermosynechococcaceae</taxon>
        <taxon>Pseudocalidococcus</taxon>
        <taxon>Pseudocalidococcus azoricus</taxon>
    </lineage>
</organism>
<dbReference type="HAMAP" id="MF_00135">
    <property type="entry name" value="PRAI"/>
    <property type="match status" value="1"/>
</dbReference>
<keyword evidence="7 9" id="KW-0057">Aromatic amino acid biosynthesis</keyword>
<dbReference type="EMBL" id="JAVMIP010000003">
    <property type="protein sequence ID" value="MDS3860171.1"/>
    <property type="molecule type" value="Genomic_DNA"/>
</dbReference>
<protein>
    <recommendedName>
        <fullName evidence="4 9">N-(5'-phosphoribosyl)anthranilate isomerase</fullName>
        <shortName evidence="9">PRAI</shortName>
        <ecNumber evidence="3 9">5.3.1.24</ecNumber>
    </recommendedName>
</protein>
<keyword evidence="8 9" id="KW-0413">Isomerase</keyword>
<evidence type="ECO:0000256" key="3">
    <source>
        <dbReference type="ARBA" id="ARBA00012572"/>
    </source>
</evidence>
<evidence type="ECO:0000256" key="6">
    <source>
        <dbReference type="ARBA" id="ARBA00022822"/>
    </source>
</evidence>
<keyword evidence="12" id="KW-1185">Reference proteome</keyword>
<comment type="similarity">
    <text evidence="9">Belongs to the TrpF family.</text>
</comment>
<proteinExistence type="inferred from homology"/>
<evidence type="ECO:0000256" key="5">
    <source>
        <dbReference type="ARBA" id="ARBA00022605"/>
    </source>
</evidence>
<evidence type="ECO:0000313" key="12">
    <source>
        <dbReference type="Proteomes" id="UP001268256"/>
    </source>
</evidence>
<dbReference type="InterPro" id="IPR001240">
    <property type="entry name" value="PRAI_dom"/>
</dbReference>
<dbReference type="EC" id="5.3.1.24" evidence="3 9"/>
<comment type="catalytic activity">
    <reaction evidence="1 9">
        <text>N-(5-phospho-beta-D-ribosyl)anthranilate = 1-(2-carboxyphenylamino)-1-deoxy-D-ribulose 5-phosphate</text>
        <dbReference type="Rhea" id="RHEA:21540"/>
        <dbReference type="ChEBI" id="CHEBI:18277"/>
        <dbReference type="ChEBI" id="CHEBI:58613"/>
        <dbReference type="EC" id="5.3.1.24"/>
    </reaction>
</comment>
<dbReference type="PANTHER" id="PTHR42894">
    <property type="entry name" value="N-(5'-PHOSPHORIBOSYL)ANTHRANILATE ISOMERASE"/>
    <property type="match status" value="1"/>
</dbReference>
<reference evidence="12" key="1">
    <citation type="submission" date="2023-07" db="EMBL/GenBank/DDBJ databases">
        <authorList>
            <person name="Luz R."/>
            <person name="Cordeiro R."/>
            <person name="Fonseca A."/>
            <person name="Goncalves V."/>
        </authorList>
    </citation>
    <scope>NUCLEOTIDE SEQUENCE [LARGE SCALE GENOMIC DNA]</scope>
    <source>
        <strain evidence="12">BACA0444</strain>
    </source>
</reference>
<dbReference type="Pfam" id="PF00697">
    <property type="entry name" value="PRAI"/>
    <property type="match status" value="1"/>
</dbReference>
<dbReference type="SUPFAM" id="SSF51366">
    <property type="entry name" value="Ribulose-phoshate binding barrel"/>
    <property type="match status" value="1"/>
</dbReference>
<evidence type="ECO:0000313" key="11">
    <source>
        <dbReference type="EMBL" id="MDS3860171.1"/>
    </source>
</evidence>
<dbReference type="Gene3D" id="3.20.20.70">
    <property type="entry name" value="Aldolase class I"/>
    <property type="match status" value="1"/>
</dbReference>
<dbReference type="InterPro" id="IPR013785">
    <property type="entry name" value="Aldolase_TIM"/>
</dbReference>
<dbReference type="AlphaFoldDB" id="A0AAE4JVL4"/>
<keyword evidence="6 9" id="KW-0822">Tryptophan biosynthesis</keyword>
<evidence type="ECO:0000256" key="1">
    <source>
        <dbReference type="ARBA" id="ARBA00001164"/>
    </source>
</evidence>
<evidence type="ECO:0000256" key="7">
    <source>
        <dbReference type="ARBA" id="ARBA00023141"/>
    </source>
</evidence>
<dbReference type="GO" id="GO:0000162">
    <property type="term" value="P:L-tryptophan biosynthetic process"/>
    <property type="evidence" value="ECO:0007669"/>
    <property type="project" value="UniProtKB-UniRule"/>
</dbReference>
<accession>A0AAE4JVL4</accession>
<dbReference type="Proteomes" id="UP001268256">
    <property type="component" value="Unassembled WGS sequence"/>
</dbReference>
<evidence type="ECO:0000259" key="10">
    <source>
        <dbReference type="Pfam" id="PF00697"/>
    </source>
</evidence>
<dbReference type="NCBIfam" id="NF002298">
    <property type="entry name" value="PRK01222.1-4"/>
    <property type="match status" value="1"/>
</dbReference>